<organism evidence="2 3">
    <name type="scientific">Streptomyces flavidovirens</name>
    <dbReference type="NCBI Taxonomy" id="67298"/>
    <lineage>
        <taxon>Bacteria</taxon>
        <taxon>Bacillati</taxon>
        <taxon>Actinomycetota</taxon>
        <taxon>Actinomycetes</taxon>
        <taxon>Kitasatosporales</taxon>
        <taxon>Streptomycetaceae</taxon>
        <taxon>Streptomyces</taxon>
    </lineage>
</organism>
<sequence length="67" mass="7674">MSLAFKAHGAPSPYLCSARSSNSQDHDDAERNPDSEERVEQQRSATQEKQPDSDRRRIVCPLRHHPF</sequence>
<name>A0ABW6R9Z1_9ACTN</name>
<feature type="region of interest" description="Disordered" evidence="1">
    <location>
        <begin position="1"/>
        <end position="67"/>
    </location>
</feature>
<reference evidence="2 3" key="1">
    <citation type="submission" date="2024-10" db="EMBL/GenBank/DDBJ databases">
        <title>The Natural Products Discovery Center: Release of the First 8490 Sequenced Strains for Exploring Actinobacteria Biosynthetic Diversity.</title>
        <authorList>
            <person name="Kalkreuter E."/>
            <person name="Kautsar S.A."/>
            <person name="Yang D."/>
            <person name="Bader C.D."/>
            <person name="Teijaro C.N."/>
            <person name="Fluegel L."/>
            <person name="Davis C.M."/>
            <person name="Simpson J.R."/>
            <person name="Lauterbach L."/>
            <person name="Steele A.D."/>
            <person name="Gui C."/>
            <person name="Meng S."/>
            <person name="Li G."/>
            <person name="Viehrig K."/>
            <person name="Ye F."/>
            <person name="Su P."/>
            <person name="Kiefer A.F."/>
            <person name="Nichols A."/>
            <person name="Cepeda A.J."/>
            <person name="Yan W."/>
            <person name="Fan B."/>
            <person name="Jiang Y."/>
            <person name="Adhikari A."/>
            <person name="Zheng C.-J."/>
            <person name="Schuster L."/>
            <person name="Cowan T.M."/>
            <person name="Smanski M.J."/>
            <person name="Chevrette M.G."/>
            <person name="De Carvalho L.P.S."/>
            <person name="Shen B."/>
        </authorList>
    </citation>
    <scope>NUCLEOTIDE SEQUENCE [LARGE SCALE GENOMIC DNA]</scope>
    <source>
        <strain evidence="2 3">NPDC003029</strain>
    </source>
</reference>
<proteinExistence type="predicted"/>
<dbReference type="Proteomes" id="UP001601976">
    <property type="component" value="Unassembled WGS sequence"/>
</dbReference>
<evidence type="ECO:0000313" key="2">
    <source>
        <dbReference type="EMBL" id="MFF3337836.1"/>
    </source>
</evidence>
<feature type="compositionally biased region" description="Basic and acidic residues" evidence="1">
    <location>
        <begin position="24"/>
        <end position="41"/>
    </location>
</feature>
<accession>A0ABW6R9Z1</accession>
<evidence type="ECO:0000313" key="3">
    <source>
        <dbReference type="Proteomes" id="UP001601976"/>
    </source>
</evidence>
<gene>
    <name evidence="2" type="ORF">ACFYWW_03720</name>
</gene>
<comment type="caution">
    <text evidence="2">The sequence shown here is derived from an EMBL/GenBank/DDBJ whole genome shotgun (WGS) entry which is preliminary data.</text>
</comment>
<dbReference type="RefSeq" id="WP_387893710.1">
    <property type="nucleotide sequence ID" value="NZ_JBIAPK010000001.1"/>
</dbReference>
<keyword evidence="3" id="KW-1185">Reference proteome</keyword>
<evidence type="ECO:0000256" key="1">
    <source>
        <dbReference type="SAM" id="MobiDB-lite"/>
    </source>
</evidence>
<dbReference type="EMBL" id="JBIAPK010000001">
    <property type="protein sequence ID" value="MFF3337836.1"/>
    <property type="molecule type" value="Genomic_DNA"/>
</dbReference>
<protein>
    <submittedName>
        <fullName evidence="2">Uncharacterized protein</fullName>
    </submittedName>
</protein>